<evidence type="ECO:0000313" key="25">
    <source>
        <dbReference type="EMBL" id="MEJ8569225.1"/>
    </source>
</evidence>
<comment type="caution">
    <text evidence="25">The sequence shown here is derived from an EMBL/GenBank/DDBJ whole genome shotgun (WGS) entry which is preliminary data.</text>
</comment>
<comment type="catalytic activity">
    <reaction evidence="23">
        <text>tetradecanoyl-CoA + H2O = tetradecanoate + CoA + H(+)</text>
        <dbReference type="Rhea" id="RHEA:40119"/>
        <dbReference type="ChEBI" id="CHEBI:15377"/>
        <dbReference type="ChEBI" id="CHEBI:15378"/>
        <dbReference type="ChEBI" id="CHEBI:30807"/>
        <dbReference type="ChEBI" id="CHEBI:57287"/>
        <dbReference type="ChEBI" id="CHEBI:57385"/>
    </reaction>
    <physiologicalReaction direction="left-to-right" evidence="23">
        <dbReference type="Rhea" id="RHEA:40120"/>
    </physiologicalReaction>
</comment>
<keyword evidence="4" id="KW-1003">Cell membrane</keyword>
<evidence type="ECO:0000256" key="20">
    <source>
        <dbReference type="ARBA" id="ARBA00047734"/>
    </source>
</evidence>
<evidence type="ECO:0000256" key="19">
    <source>
        <dbReference type="ARBA" id="ARBA00047588"/>
    </source>
</evidence>
<keyword evidence="10" id="KW-0443">Lipid metabolism</keyword>
<dbReference type="PANTHER" id="PTHR12418:SF19">
    <property type="entry name" value="ACYL-COENZYME A THIOESTERASE THEM4"/>
    <property type="match status" value="1"/>
</dbReference>
<evidence type="ECO:0000256" key="22">
    <source>
        <dbReference type="ARBA" id="ARBA00048074"/>
    </source>
</evidence>
<evidence type="ECO:0000256" key="14">
    <source>
        <dbReference type="ARBA" id="ARBA00037002"/>
    </source>
</evidence>
<dbReference type="AlphaFoldDB" id="A0AAW9RLS8"/>
<dbReference type="InterPro" id="IPR052365">
    <property type="entry name" value="THEM4/THEM5_acyl-CoA_thioest"/>
</dbReference>
<dbReference type="PANTHER" id="PTHR12418">
    <property type="entry name" value="ACYL-COENZYME A THIOESTERASE THEM4"/>
    <property type="match status" value="1"/>
</dbReference>
<comment type="subcellular location">
    <subcellularLocation>
        <location evidence="3">Cell projection</location>
        <location evidence="3">Ruffle membrane</location>
    </subcellularLocation>
    <subcellularLocation>
        <location evidence="2">Cytoplasm</location>
    </subcellularLocation>
    <subcellularLocation>
        <location evidence="1">Membrane</location>
        <topology evidence="1">Peripheral membrane protein</topology>
    </subcellularLocation>
</comment>
<dbReference type="EC" id="3.1.2.2" evidence="16"/>
<keyword evidence="7 25" id="KW-0378">Hydrolase</keyword>
<evidence type="ECO:0000256" key="16">
    <source>
        <dbReference type="ARBA" id="ARBA00038848"/>
    </source>
</evidence>
<evidence type="ECO:0000256" key="5">
    <source>
        <dbReference type="ARBA" id="ARBA00022490"/>
    </source>
</evidence>
<dbReference type="Gene3D" id="3.10.129.10">
    <property type="entry name" value="Hotdog Thioesterase"/>
    <property type="match status" value="1"/>
</dbReference>
<dbReference type="GO" id="GO:0016790">
    <property type="term" value="F:thiolester hydrolase activity"/>
    <property type="evidence" value="ECO:0007669"/>
    <property type="project" value="UniProtKB-ARBA"/>
</dbReference>
<evidence type="ECO:0000256" key="15">
    <source>
        <dbReference type="ARBA" id="ARBA00038456"/>
    </source>
</evidence>
<dbReference type="GO" id="GO:0005737">
    <property type="term" value="C:cytoplasm"/>
    <property type="evidence" value="ECO:0007669"/>
    <property type="project" value="UniProtKB-SubCell"/>
</dbReference>
<dbReference type="RefSeq" id="WP_354696550.1">
    <property type="nucleotide sequence ID" value="NZ_JAZHOG010000012.1"/>
</dbReference>
<dbReference type="GO" id="GO:0006631">
    <property type="term" value="P:fatty acid metabolic process"/>
    <property type="evidence" value="ECO:0007669"/>
    <property type="project" value="UniProtKB-KW"/>
</dbReference>
<organism evidence="25 26">
    <name type="scientific">Elongatibacter sediminis</name>
    <dbReference type="NCBI Taxonomy" id="3119006"/>
    <lineage>
        <taxon>Bacteria</taxon>
        <taxon>Pseudomonadati</taxon>
        <taxon>Pseudomonadota</taxon>
        <taxon>Gammaproteobacteria</taxon>
        <taxon>Chromatiales</taxon>
        <taxon>Wenzhouxiangellaceae</taxon>
        <taxon>Elongatibacter</taxon>
    </lineage>
</organism>
<comment type="catalytic activity">
    <reaction evidence="13">
        <text>(5Z,8Z,11Z,14Z)-eicosatetraenoyl-CoA + H2O = (5Z,8Z,11Z,14Z)-eicosatetraenoate + CoA + H(+)</text>
        <dbReference type="Rhea" id="RHEA:40151"/>
        <dbReference type="ChEBI" id="CHEBI:15377"/>
        <dbReference type="ChEBI" id="CHEBI:15378"/>
        <dbReference type="ChEBI" id="CHEBI:32395"/>
        <dbReference type="ChEBI" id="CHEBI:57287"/>
        <dbReference type="ChEBI" id="CHEBI:57368"/>
    </reaction>
    <physiologicalReaction direction="left-to-right" evidence="13">
        <dbReference type="Rhea" id="RHEA:40152"/>
    </physiologicalReaction>
</comment>
<dbReference type="GO" id="GO:0016020">
    <property type="term" value="C:membrane"/>
    <property type="evidence" value="ECO:0007669"/>
    <property type="project" value="UniProtKB-SubCell"/>
</dbReference>
<evidence type="ECO:0000256" key="18">
    <source>
        <dbReference type="ARBA" id="ARBA00043210"/>
    </source>
</evidence>
<comment type="catalytic activity">
    <reaction evidence="22">
        <text>dodecanoyl-CoA + H2O = dodecanoate + CoA + H(+)</text>
        <dbReference type="Rhea" id="RHEA:30135"/>
        <dbReference type="ChEBI" id="CHEBI:15377"/>
        <dbReference type="ChEBI" id="CHEBI:15378"/>
        <dbReference type="ChEBI" id="CHEBI:18262"/>
        <dbReference type="ChEBI" id="CHEBI:57287"/>
        <dbReference type="ChEBI" id="CHEBI:57375"/>
    </reaction>
    <physiologicalReaction direction="left-to-right" evidence="22">
        <dbReference type="Rhea" id="RHEA:30136"/>
    </physiologicalReaction>
</comment>
<evidence type="ECO:0000256" key="12">
    <source>
        <dbReference type="ARBA" id="ARBA00023273"/>
    </source>
</evidence>
<keyword evidence="26" id="KW-1185">Reference proteome</keyword>
<dbReference type="Proteomes" id="UP001359886">
    <property type="component" value="Unassembled WGS sequence"/>
</dbReference>
<evidence type="ECO:0000256" key="13">
    <source>
        <dbReference type="ARBA" id="ARBA00035852"/>
    </source>
</evidence>
<protein>
    <recommendedName>
        <fullName evidence="17">Acyl-coenzyme A thioesterase THEM4</fullName>
        <ecNumber evidence="16">3.1.2.2</ecNumber>
    </recommendedName>
    <alternativeName>
        <fullName evidence="18">Thioesterase superfamily member 4</fullName>
    </alternativeName>
</protein>
<evidence type="ECO:0000256" key="10">
    <source>
        <dbReference type="ARBA" id="ARBA00023098"/>
    </source>
</evidence>
<comment type="similarity">
    <text evidence="15">Belongs to the THEM4/THEM5 thioesterase family.</text>
</comment>
<evidence type="ECO:0000256" key="8">
    <source>
        <dbReference type="ARBA" id="ARBA00022832"/>
    </source>
</evidence>
<keyword evidence="9" id="KW-0809">Transit peptide</keyword>
<sequence length="151" mass="16709">MNKQPNSEMCFICGRSNPVGLYMRFQDDGEHTVVSHYTVPSHYQGYPGIVHGGIQAAMLDEVVGRVAMIGDHHHFMMSVTLDVKYRHPVPVGVPLKISGHIVRLRGRLGRARGMIELPDGTLACEAALTLADVPRELLAQTNPELLNWNVD</sequence>
<comment type="catalytic activity">
    <reaction evidence="19">
        <text>octanoyl-CoA + H2O = octanoate + CoA + H(+)</text>
        <dbReference type="Rhea" id="RHEA:30143"/>
        <dbReference type="ChEBI" id="CHEBI:15377"/>
        <dbReference type="ChEBI" id="CHEBI:15378"/>
        <dbReference type="ChEBI" id="CHEBI:25646"/>
        <dbReference type="ChEBI" id="CHEBI:57287"/>
        <dbReference type="ChEBI" id="CHEBI:57386"/>
    </reaction>
    <physiologicalReaction direction="left-to-right" evidence="19">
        <dbReference type="Rhea" id="RHEA:30144"/>
    </physiologicalReaction>
</comment>
<evidence type="ECO:0000256" key="6">
    <source>
        <dbReference type="ARBA" id="ARBA00022703"/>
    </source>
</evidence>
<gene>
    <name evidence="25" type="ORF">V3330_16460</name>
</gene>
<reference evidence="25 26" key="1">
    <citation type="submission" date="2024-02" db="EMBL/GenBank/DDBJ databases">
        <title>A novel Wenzhouxiangellaceae bacterium, isolated from coastal sediments.</title>
        <authorList>
            <person name="Du Z.-J."/>
            <person name="Ye Y.-Q."/>
            <person name="Zhang X.-Y."/>
        </authorList>
    </citation>
    <scope>NUCLEOTIDE SEQUENCE [LARGE SCALE GENOMIC DNA]</scope>
    <source>
        <strain evidence="25 26">CH-27</strain>
    </source>
</reference>
<dbReference type="Pfam" id="PF03061">
    <property type="entry name" value="4HBT"/>
    <property type="match status" value="1"/>
</dbReference>
<accession>A0AAW9RLS8</accession>
<keyword evidence="8" id="KW-0276">Fatty acid metabolism</keyword>
<evidence type="ECO:0000256" key="7">
    <source>
        <dbReference type="ARBA" id="ARBA00022801"/>
    </source>
</evidence>
<evidence type="ECO:0000256" key="23">
    <source>
        <dbReference type="ARBA" id="ARBA00048180"/>
    </source>
</evidence>
<evidence type="ECO:0000256" key="2">
    <source>
        <dbReference type="ARBA" id="ARBA00004496"/>
    </source>
</evidence>
<feature type="domain" description="Thioesterase" evidence="24">
    <location>
        <begin position="48"/>
        <end position="124"/>
    </location>
</feature>
<dbReference type="EMBL" id="JAZHOG010000012">
    <property type="protein sequence ID" value="MEJ8569225.1"/>
    <property type="molecule type" value="Genomic_DNA"/>
</dbReference>
<comment type="catalytic activity">
    <reaction evidence="21">
        <text>decanoyl-CoA + H2O = decanoate + CoA + H(+)</text>
        <dbReference type="Rhea" id="RHEA:40059"/>
        <dbReference type="ChEBI" id="CHEBI:15377"/>
        <dbReference type="ChEBI" id="CHEBI:15378"/>
        <dbReference type="ChEBI" id="CHEBI:27689"/>
        <dbReference type="ChEBI" id="CHEBI:57287"/>
        <dbReference type="ChEBI" id="CHEBI:61430"/>
    </reaction>
    <physiologicalReaction direction="left-to-right" evidence="21">
        <dbReference type="Rhea" id="RHEA:40060"/>
    </physiologicalReaction>
</comment>
<dbReference type="InterPro" id="IPR029069">
    <property type="entry name" value="HotDog_dom_sf"/>
</dbReference>
<keyword evidence="5" id="KW-0963">Cytoplasm</keyword>
<proteinExistence type="inferred from homology"/>
<evidence type="ECO:0000259" key="24">
    <source>
        <dbReference type="Pfam" id="PF03061"/>
    </source>
</evidence>
<keyword evidence="11" id="KW-0472">Membrane</keyword>
<evidence type="ECO:0000256" key="17">
    <source>
        <dbReference type="ARBA" id="ARBA00040123"/>
    </source>
</evidence>
<dbReference type="SUPFAM" id="SSF54637">
    <property type="entry name" value="Thioesterase/thiol ester dehydrase-isomerase"/>
    <property type="match status" value="1"/>
</dbReference>
<evidence type="ECO:0000313" key="26">
    <source>
        <dbReference type="Proteomes" id="UP001359886"/>
    </source>
</evidence>
<keyword evidence="12" id="KW-0966">Cell projection</keyword>
<evidence type="ECO:0000256" key="9">
    <source>
        <dbReference type="ARBA" id="ARBA00022946"/>
    </source>
</evidence>
<comment type="catalytic activity">
    <reaction evidence="14">
        <text>(9Z)-octadecenoyl-CoA + H2O = (9Z)-octadecenoate + CoA + H(+)</text>
        <dbReference type="Rhea" id="RHEA:40139"/>
        <dbReference type="ChEBI" id="CHEBI:15377"/>
        <dbReference type="ChEBI" id="CHEBI:15378"/>
        <dbReference type="ChEBI" id="CHEBI:30823"/>
        <dbReference type="ChEBI" id="CHEBI:57287"/>
        <dbReference type="ChEBI" id="CHEBI:57387"/>
    </reaction>
    <physiologicalReaction direction="left-to-right" evidence="14">
        <dbReference type="Rhea" id="RHEA:40140"/>
    </physiologicalReaction>
</comment>
<evidence type="ECO:0000256" key="21">
    <source>
        <dbReference type="ARBA" id="ARBA00047969"/>
    </source>
</evidence>
<comment type="catalytic activity">
    <reaction evidence="20">
        <text>hexadecanoyl-CoA + H2O = hexadecanoate + CoA + H(+)</text>
        <dbReference type="Rhea" id="RHEA:16645"/>
        <dbReference type="ChEBI" id="CHEBI:7896"/>
        <dbReference type="ChEBI" id="CHEBI:15377"/>
        <dbReference type="ChEBI" id="CHEBI:15378"/>
        <dbReference type="ChEBI" id="CHEBI:57287"/>
        <dbReference type="ChEBI" id="CHEBI:57379"/>
        <dbReference type="EC" id="3.1.2.2"/>
    </reaction>
    <physiologicalReaction direction="left-to-right" evidence="20">
        <dbReference type="Rhea" id="RHEA:16646"/>
    </physiologicalReaction>
</comment>
<evidence type="ECO:0000256" key="1">
    <source>
        <dbReference type="ARBA" id="ARBA00004170"/>
    </source>
</evidence>
<keyword evidence="6" id="KW-0053">Apoptosis</keyword>
<evidence type="ECO:0000256" key="11">
    <source>
        <dbReference type="ARBA" id="ARBA00023136"/>
    </source>
</evidence>
<dbReference type="CDD" id="cd03443">
    <property type="entry name" value="PaaI_thioesterase"/>
    <property type="match status" value="1"/>
</dbReference>
<evidence type="ECO:0000256" key="3">
    <source>
        <dbReference type="ARBA" id="ARBA00004632"/>
    </source>
</evidence>
<evidence type="ECO:0000256" key="4">
    <source>
        <dbReference type="ARBA" id="ARBA00022475"/>
    </source>
</evidence>
<dbReference type="InterPro" id="IPR006683">
    <property type="entry name" value="Thioestr_dom"/>
</dbReference>
<name>A0AAW9RLS8_9GAMM</name>